<feature type="compositionally biased region" description="Basic and acidic residues" evidence="4">
    <location>
        <begin position="340"/>
        <end position="355"/>
    </location>
</feature>
<evidence type="ECO:0000256" key="1">
    <source>
        <dbReference type="ARBA" id="ARBA00004123"/>
    </source>
</evidence>
<dbReference type="InterPro" id="IPR006590">
    <property type="entry name" value="RNA_pol_Rpb4/RPC9_core"/>
</dbReference>
<gene>
    <name evidence="7" type="ORF">SVIM_LOCUS16152</name>
</gene>
<dbReference type="Pfam" id="PF03874">
    <property type="entry name" value="RNA_pol_Rpb4"/>
    <property type="match status" value="1"/>
</dbReference>
<evidence type="ECO:0008006" key="8">
    <source>
        <dbReference type="Google" id="ProtNLM"/>
    </source>
</evidence>
<evidence type="ECO:0000256" key="3">
    <source>
        <dbReference type="ARBA" id="ARBA00023242"/>
    </source>
</evidence>
<dbReference type="PANTHER" id="PTHR31969">
    <property type="entry name" value="GEM-LIKE PROTEIN 2"/>
    <property type="match status" value="1"/>
</dbReference>
<feature type="region of interest" description="Disordered" evidence="4">
    <location>
        <begin position="289"/>
        <end position="383"/>
    </location>
</feature>
<feature type="domain" description="GRAM" evidence="5">
    <location>
        <begin position="165"/>
        <end position="243"/>
    </location>
</feature>
<dbReference type="GO" id="GO:0000166">
    <property type="term" value="F:nucleotide binding"/>
    <property type="evidence" value="ECO:0007669"/>
    <property type="project" value="InterPro"/>
</dbReference>
<dbReference type="GO" id="GO:0030880">
    <property type="term" value="C:RNA polymerase complex"/>
    <property type="evidence" value="ECO:0007669"/>
    <property type="project" value="InterPro"/>
</dbReference>
<proteinExistence type="inferred from homology"/>
<feature type="region of interest" description="Disordered" evidence="4">
    <location>
        <begin position="1"/>
        <end position="76"/>
    </location>
</feature>
<feature type="domain" description="RNA polymerase Rpb4/RPC9 core" evidence="6">
    <location>
        <begin position="390"/>
        <end position="511"/>
    </location>
</feature>
<dbReference type="SMART" id="SM00568">
    <property type="entry name" value="GRAM"/>
    <property type="match status" value="1"/>
</dbReference>
<dbReference type="CDD" id="cd13222">
    <property type="entry name" value="PH-GRAM_GEM"/>
    <property type="match status" value="1"/>
</dbReference>
<comment type="subcellular location">
    <subcellularLocation>
        <location evidence="1">Nucleus</location>
    </subcellularLocation>
</comment>
<dbReference type="GO" id="GO:0006352">
    <property type="term" value="P:DNA-templated transcription initiation"/>
    <property type="evidence" value="ECO:0007669"/>
    <property type="project" value="InterPro"/>
</dbReference>
<accession>A0A6N2K3L0</accession>
<dbReference type="SMART" id="SM00657">
    <property type="entry name" value="RPOL4c"/>
    <property type="match status" value="1"/>
</dbReference>
<dbReference type="InterPro" id="IPR004182">
    <property type="entry name" value="GRAM"/>
</dbReference>
<dbReference type="InterPro" id="IPR005574">
    <property type="entry name" value="Rpb4/RPC9"/>
</dbReference>
<feature type="compositionally biased region" description="Gly residues" evidence="4">
    <location>
        <begin position="360"/>
        <end position="369"/>
    </location>
</feature>
<comment type="similarity">
    <text evidence="2">Belongs to the GEM family.</text>
</comment>
<dbReference type="InterPro" id="IPR011993">
    <property type="entry name" value="PH-like_dom_sf"/>
</dbReference>
<dbReference type="Pfam" id="PF02893">
    <property type="entry name" value="GRAM"/>
    <property type="match status" value="1"/>
</dbReference>
<feature type="compositionally biased region" description="Basic and acidic residues" evidence="4">
    <location>
        <begin position="298"/>
        <end position="307"/>
    </location>
</feature>
<dbReference type="Gene3D" id="1.20.1250.40">
    <property type="match status" value="1"/>
</dbReference>
<name>A0A6N2K3L0_SALVM</name>
<dbReference type="InterPro" id="IPR037848">
    <property type="entry name" value="GEM-like"/>
</dbReference>
<dbReference type="EMBL" id="CAADRP010000014">
    <property type="protein sequence ID" value="VFU21705.1"/>
    <property type="molecule type" value="Genomic_DNA"/>
</dbReference>
<evidence type="ECO:0000256" key="2">
    <source>
        <dbReference type="ARBA" id="ARBA00009414"/>
    </source>
</evidence>
<dbReference type="Gene3D" id="2.30.29.30">
    <property type="entry name" value="Pleckstrin-homology domain (PH domain)/Phosphotyrosine-binding domain (PTB)"/>
    <property type="match status" value="1"/>
</dbReference>
<evidence type="ECO:0000259" key="5">
    <source>
        <dbReference type="SMART" id="SM00568"/>
    </source>
</evidence>
<feature type="compositionally biased region" description="Polar residues" evidence="4">
    <location>
        <begin position="33"/>
        <end position="43"/>
    </location>
</feature>
<protein>
    <recommendedName>
        <fullName evidence="8">GRAM domain-containing protein</fullName>
    </recommendedName>
</protein>
<evidence type="ECO:0000259" key="6">
    <source>
        <dbReference type="SMART" id="SM00657"/>
    </source>
</evidence>
<sequence length="511" mass="56033">MTSTPQETEIQQVPHPPPPPSPKADQEAEFHEPTSSATVTEESQPTDHPPASDEETKKWGTHVMGPPSAPNVHPDNQQAALWNASGHQQISEHPYLLYTPIEKPDKSTQKSFEPVIHKFQEWGRNADTVARNIWHNLKTGPSVPQAAWGKVNLTAKAITEGGFESLFKHIFETDSNEKLKKTFACYLSTSTGPVAGTLYLSTARVAFCSDRPLCHTAPSGEEAWSYYKVMIPLEKISTVNSEIMIENPSRKYIQIVTADEHDFWFMGFVNFEKALQNLSESVSSFKEAGGATQPVVAGEERREENRKHTALGCKMEKGGGNGFSLPSKEPRSSLKSSFAKGKDDSNKGRKIHFESEGNLSKGGKGGNIANGGKSPMTKEPPPLELKIESELPPNAKPLMDCEAAQILQGIQDQMVLLSRDPTIKLPVSFDKGLQYAKTGARYTNPQSVGRVLEDLRKHGVSGGEISLIANVFPETADEAFALVPSLKSKARTLREPLKDILGELAKFKQPA</sequence>
<evidence type="ECO:0000256" key="4">
    <source>
        <dbReference type="SAM" id="MobiDB-lite"/>
    </source>
</evidence>
<evidence type="ECO:0000313" key="7">
    <source>
        <dbReference type="EMBL" id="VFU21705.1"/>
    </source>
</evidence>
<dbReference type="GO" id="GO:0005634">
    <property type="term" value="C:nucleus"/>
    <property type="evidence" value="ECO:0007669"/>
    <property type="project" value="UniProtKB-SubCell"/>
</dbReference>
<dbReference type="InterPro" id="IPR038324">
    <property type="entry name" value="Rpb4/RPC9_sf"/>
</dbReference>
<organism evidence="7">
    <name type="scientific">Salix viminalis</name>
    <name type="common">Common osier</name>
    <name type="synonym">Basket willow</name>
    <dbReference type="NCBI Taxonomy" id="40686"/>
    <lineage>
        <taxon>Eukaryota</taxon>
        <taxon>Viridiplantae</taxon>
        <taxon>Streptophyta</taxon>
        <taxon>Embryophyta</taxon>
        <taxon>Tracheophyta</taxon>
        <taxon>Spermatophyta</taxon>
        <taxon>Magnoliopsida</taxon>
        <taxon>eudicotyledons</taxon>
        <taxon>Gunneridae</taxon>
        <taxon>Pentapetalae</taxon>
        <taxon>rosids</taxon>
        <taxon>fabids</taxon>
        <taxon>Malpighiales</taxon>
        <taxon>Salicaceae</taxon>
        <taxon>Saliceae</taxon>
        <taxon>Salix</taxon>
    </lineage>
</organism>
<keyword evidence="3" id="KW-0539">Nucleus</keyword>
<dbReference type="SUPFAM" id="SSF47819">
    <property type="entry name" value="HRDC-like"/>
    <property type="match status" value="1"/>
</dbReference>
<dbReference type="InterPro" id="IPR010997">
    <property type="entry name" value="HRDC-like_sf"/>
</dbReference>
<dbReference type="AlphaFoldDB" id="A0A6N2K3L0"/>
<feature type="compositionally biased region" description="Polar residues" evidence="4">
    <location>
        <begin position="1"/>
        <end position="11"/>
    </location>
</feature>
<reference evidence="7" key="1">
    <citation type="submission" date="2019-03" db="EMBL/GenBank/DDBJ databases">
        <authorList>
            <person name="Mank J."/>
            <person name="Almeida P."/>
        </authorList>
    </citation>
    <scope>NUCLEOTIDE SEQUENCE</scope>
    <source>
        <strain evidence="7">78183</strain>
    </source>
</reference>